<evidence type="ECO:0000313" key="2">
    <source>
        <dbReference type="EMBL" id="KAA0151766.1"/>
    </source>
</evidence>
<dbReference type="GO" id="GO:0030246">
    <property type="term" value="F:carbohydrate binding"/>
    <property type="evidence" value="ECO:0007669"/>
    <property type="project" value="InterPro"/>
</dbReference>
<comment type="caution">
    <text evidence="2">The sequence shown here is derived from an EMBL/GenBank/DDBJ whole genome shotgun (WGS) entry which is preliminary data.</text>
</comment>
<accession>A0A5A8CFM6</accession>
<organism evidence="2 5">
    <name type="scientific">Cafeteria roenbergensis</name>
    <name type="common">Marine flagellate</name>
    <dbReference type="NCBI Taxonomy" id="33653"/>
    <lineage>
        <taxon>Eukaryota</taxon>
        <taxon>Sar</taxon>
        <taxon>Stramenopiles</taxon>
        <taxon>Bigyra</taxon>
        <taxon>Opalozoa</taxon>
        <taxon>Bicosoecida</taxon>
        <taxon>Cafeteriaceae</taxon>
        <taxon>Cafeteria</taxon>
    </lineage>
</organism>
<dbReference type="EMBL" id="VLTM01000112">
    <property type="protein sequence ID" value="KAA0151766.1"/>
    <property type="molecule type" value="Genomic_DNA"/>
</dbReference>
<evidence type="ECO:0000313" key="5">
    <source>
        <dbReference type="Proteomes" id="UP000325113"/>
    </source>
</evidence>
<dbReference type="Gene3D" id="2.70.98.10">
    <property type="match status" value="1"/>
</dbReference>
<dbReference type="GO" id="GO:0016853">
    <property type="term" value="F:isomerase activity"/>
    <property type="evidence" value="ECO:0007669"/>
    <property type="project" value="InterPro"/>
</dbReference>
<sequence>MRLGPSVSLFAALVACSTLPGDASRFVVFNRTLPGWKPLDMAVLHDTATGQEAEIIFSSGGRINRLLMRSASGGLRDVLMRTTDADIVRTNANHFRAAVLAPWANRIGKGQYSWFGTQYQLPCNEDNSLRDDALHGFMLNRSFAVGGSAADDTHAEVTIVADVPRLSWPGWPWSFRLSIVFSFDARGLRVTTSMTNTEESASLPFFHSMHPYVNVSRTSDVLLRLGPCEMCGEPRDNCGDWRRLDMGPLAPRAGPLLPLGTTSPFTAFDGSAPVGGSAPNATYYDDEFTMTADAAHCGSAGVTLVDPSYPGDAVTVWGDSNFRVFQVFTGSFTWGEQSVAIEPMSGAANAYNTGDGLTVLAAGATHTDEMGIYFRASAR</sequence>
<dbReference type="Pfam" id="PF01263">
    <property type="entry name" value="Aldose_epim"/>
    <property type="match status" value="1"/>
</dbReference>
<feature type="signal peptide" evidence="1">
    <location>
        <begin position="1"/>
        <end position="23"/>
    </location>
</feature>
<dbReference type="AlphaFoldDB" id="A0A5A8CFM6"/>
<dbReference type="GO" id="GO:0005975">
    <property type="term" value="P:carbohydrate metabolic process"/>
    <property type="evidence" value="ECO:0007669"/>
    <property type="project" value="InterPro"/>
</dbReference>
<dbReference type="InterPro" id="IPR014718">
    <property type="entry name" value="GH-type_carb-bd"/>
</dbReference>
<evidence type="ECO:0000313" key="4">
    <source>
        <dbReference type="Proteomes" id="UP000324907"/>
    </source>
</evidence>
<reference evidence="4 5" key="1">
    <citation type="submission" date="2019-07" db="EMBL/GenBank/DDBJ databases">
        <title>Genomes of Cafeteria roenbergensis.</title>
        <authorList>
            <person name="Fischer M.G."/>
            <person name="Hackl T."/>
            <person name="Roman M."/>
        </authorList>
    </citation>
    <scope>NUCLEOTIDE SEQUENCE [LARGE SCALE GENOMIC DNA]</scope>
    <source>
        <strain evidence="2 5">Cflag</strain>
        <strain evidence="3 4">RCC970-E3</strain>
    </source>
</reference>
<evidence type="ECO:0000313" key="3">
    <source>
        <dbReference type="EMBL" id="KAA0162380.1"/>
    </source>
</evidence>
<evidence type="ECO:0000256" key="1">
    <source>
        <dbReference type="SAM" id="SignalP"/>
    </source>
</evidence>
<evidence type="ECO:0008006" key="6">
    <source>
        <dbReference type="Google" id="ProtNLM"/>
    </source>
</evidence>
<dbReference type="SUPFAM" id="SSF74650">
    <property type="entry name" value="Galactose mutarotase-like"/>
    <property type="match status" value="1"/>
</dbReference>
<keyword evidence="1" id="KW-0732">Signal</keyword>
<feature type="chain" id="PRO_5036136766" description="Aldose 1-epimerase" evidence="1">
    <location>
        <begin position="24"/>
        <end position="379"/>
    </location>
</feature>
<dbReference type="EMBL" id="VLTL01000081">
    <property type="protein sequence ID" value="KAA0162380.1"/>
    <property type="molecule type" value="Genomic_DNA"/>
</dbReference>
<dbReference type="PROSITE" id="PS51257">
    <property type="entry name" value="PROKAR_LIPOPROTEIN"/>
    <property type="match status" value="1"/>
</dbReference>
<name>A0A5A8CFM6_CAFRO</name>
<dbReference type="InterPro" id="IPR008183">
    <property type="entry name" value="Aldose_1/G6P_1-epimerase"/>
</dbReference>
<dbReference type="Proteomes" id="UP000325113">
    <property type="component" value="Unassembled WGS sequence"/>
</dbReference>
<protein>
    <recommendedName>
        <fullName evidence="6">Aldose 1-epimerase</fullName>
    </recommendedName>
</protein>
<proteinExistence type="predicted"/>
<dbReference type="InterPro" id="IPR011013">
    <property type="entry name" value="Gal_mutarotase_sf_dom"/>
</dbReference>
<gene>
    <name evidence="3" type="ORF">FNF28_04717</name>
    <name evidence="2" type="ORF">FNF31_06783</name>
</gene>
<dbReference type="Proteomes" id="UP000324907">
    <property type="component" value="Unassembled WGS sequence"/>
</dbReference>